<feature type="region of interest" description="Disordered" evidence="8">
    <location>
        <begin position="377"/>
        <end position="402"/>
    </location>
</feature>
<dbReference type="GO" id="GO:0071555">
    <property type="term" value="P:cell wall organization"/>
    <property type="evidence" value="ECO:0007669"/>
    <property type="project" value="UniProtKB-UniRule"/>
</dbReference>
<keyword evidence="4 7" id="KW-0133">Cell shape</keyword>
<sequence length="402" mass="43274">MVRILLLCCIPLLISAAPAADGGQPHWTRPQATRLIGWLNAAADDGLEPVSSQASIVQAAMDAGEPAALDAAASSTATHLLEAYRHGCCNAALRTGWHIADTTDQPDAAKRVEQAVATDRIDALFESARPAHPFYTALRTAYHRESDSARRATLAANMDRWRWMPRALGPRYLLVNTAAFEATLWDGGHMIGRWKVVVGKRASPTPVFAANVAGVILNPWWEIPSSIARESTAALLRNHPAQAAGKGYVLQGGRYRQRPGPHNALGRMKLIMPNGFSVYLHDTPDQNLFAEDVRAYSHGCVRVGDALGLVTALLAKQPGWSRTDVEAAVATGRTRTIALAAPIPVYVAYFTAEPDDIGGIRYLPDIYHRDTGAKAATDRAQPLIGKPAGPDADKVPQGLEPQ</sequence>
<organism evidence="11 12">
    <name type="scientific">Sphingomonas panacis</name>
    <dbReference type="NCBI Taxonomy" id="1560345"/>
    <lineage>
        <taxon>Bacteria</taxon>
        <taxon>Pseudomonadati</taxon>
        <taxon>Pseudomonadota</taxon>
        <taxon>Alphaproteobacteria</taxon>
        <taxon>Sphingomonadales</taxon>
        <taxon>Sphingomonadaceae</taxon>
        <taxon>Sphingomonas</taxon>
    </lineage>
</organism>
<evidence type="ECO:0000256" key="4">
    <source>
        <dbReference type="ARBA" id="ARBA00022960"/>
    </source>
</evidence>
<evidence type="ECO:0000313" key="12">
    <source>
        <dbReference type="Proteomes" id="UP000094256"/>
    </source>
</evidence>
<dbReference type="InterPro" id="IPR052905">
    <property type="entry name" value="LD-transpeptidase_YkuD-like"/>
</dbReference>
<dbReference type="PANTHER" id="PTHR41533">
    <property type="entry name" value="L,D-TRANSPEPTIDASE HI_1667-RELATED"/>
    <property type="match status" value="1"/>
</dbReference>
<dbReference type="Gene3D" id="2.40.440.10">
    <property type="entry name" value="L,D-transpeptidase catalytic domain-like"/>
    <property type="match status" value="1"/>
</dbReference>
<dbReference type="PANTHER" id="PTHR41533:SF2">
    <property type="entry name" value="BLR7131 PROTEIN"/>
    <property type="match status" value="1"/>
</dbReference>
<dbReference type="KEGG" id="span:AWL63_03410"/>
<dbReference type="InterPro" id="IPR038063">
    <property type="entry name" value="Transpep_catalytic_dom"/>
</dbReference>
<keyword evidence="12" id="KW-1185">Reference proteome</keyword>
<evidence type="ECO:0000256" key="2">
    <source>
        <dbReference type="ARBA" id="ARBA00005992"/>
    </source>
</evidence>
<keyword evidence="5 7" id="KW-0573">Peptidoglycan synthesis</keyword>
<accession>A0A1B3Z6V7</accession>
<reference evidence="11 12" key="1">
    <citation type="submission" date="2016-01" db="EMBL/GenBank/DDBJ databases">
        <title>Complete genome and mega plasmid sequence of Sphingomonas panacis DCY99 elicits systemic resistance in rice to Xanthomonas oryzae.</title>
        <authorList>
            <person name="Kim Y.J."/>
            <person name="Yang D.C."/>
            <person name="Sing P."/>
        </authorList>
    </citation>
    <scope>NUCLEOTIDE SEQUENCE [LARGE SCALE GENOMIC DNA]</scope>
    <source>
        <strain evidence="11 12">DCY99</strain>
    </source>
</reference>
<dbReference type="Pfam" id="PF20142">
    <property type="entry name" value="Scaffold"/>
    <property type="match status" value="1"/>
</dbReference>
<evidence type="ECO:0000256" key="1">
    <source>
        <dbReference type="ARBA" id="ARBA00004752"/>
    </source>
</evidence>
<evidence type="ECO:0000256" key="3">
    <source>
        <dbReference type="ARBA" id="ARBA00022679"/>
    </source>
</evidence>
<protein>
    <recommendedName>
        <fullName evidence="10">L,D-TPase catalytic domain-containing protein</fullName>
    </recommendedName>
</protein>
<evidence type="ECO:0000256" key="7">
    <source>
        <dbReference type="PROSITE-ProRule" id="PRU01373"/>
    </source>
</evidence>
<feature type="active site" description="Nucleophile" evidence="7">
    <location>
        <position position="300"/>
    </location>
</feature>
<gene>
    <name evidence="11" type="ORF">AWL63_03410</name>
</gene>
<dbReference type="GO" id="GO:0016740">
    <property type="term" value="F:transferase activity"/>
    <property type="evidence" value="ECO:0007669"/>
    <property type="project" value="UniProtKB-KW"/>
</dbReference>
<evidence type="ECO:0000256" key="5">
    <source>
        <dbReference type="ARBA" id="ARBA00022984"/>
    </source>
</evidence>
<feature type="domain" description="L,D-TPase catalytic" evidence="10">
    <location>
        <begin position="171"/>
        <end position="328"/>
    </location>
</feature>
<dbReference type="CDD" id="cd16913">
    <property type="entry name" value="YkuD_like"/>
    <property type="match status" value="1"/>
</dbReference>
<evidence type="ECO:0000256" key="9">
    <source>
        <dbReference type="SAM" id="SignalP"/>
    </source>
</evidence>
<feature type="signal peptide" evidence="9">
    <location>
        <begin position="1"/>
        <end position="19"/>
    </location>
</feature>
<evidence type="ECO:0000259" key="10">
    <source>
        <dbReference type="PROSITE" id="PS52029"/>
    </source>
</evidence>
<proteinExistence type="inferred from homology"/>
<dbReference type="GO" id="GO:0008360">
    <property type="term" value="P:regulation of cell shape"/>
    <property type="evidence" value="ECO:0007669"/>
    <property type="project" value="UniProtKB-UniRule"/>
</dbReference>
<dbReference type="GO" id="GO:0004180">
    <property type="term" value="F:carboxypeptidase activity"/>
    <property type="evidence" value="ECO:0007669"/>
    <property type="project" value="UniProtKB-ARBA"/>
</dbReference>
<dbReference type="STRING" id="1560345.AWL63_03410"/>
<feature type="chain" id="PRO_5008556091" description="L,D-TPase catalytic domain-containing protein" evidence="9">
    <location>
        <begin position="20"/>
        <end position="402"/>
    </location>
</feature>
<dbReference type="UniPathway" id="UPA00219"/>
<evidence type="ECO:0000256" key="6">
    <source>
        <dbReference type="ARBA" id="ARBA00023316"/>
    </source>
</evidence>
<name>A0A1B3Z6V7_9SPHN</name>
<evidence type="ECO:0000256" key="8">
    <source>
        <dbReference type="SAM" id="MobiDB-lite"/>
    </source>
</evidence>
<dbReference type="AlphaFoldDB" id="A0A1B3Z6V7"/>
<dbReference type="RefSeq" id="WP_069203745.1">
    <property type="nucleotide sequence ID" value="NZ_CP014168.1"/>
</dbReference>
<comment type="similarity">
    <text evidence="2">Belongs to the YkuD family.</text>
</comment>
<keyword evidence="6 7" id="KW-0961">Cell wall biogenesis/degradation</keyword>
<dbReference type="InterPro" id="IPR045380">
    <property type="entry name" value="LD_TPept_scaffold_dom"/>
</dbReference>
<dbReference type="PROSITE" id="PS52029">
    <property type="entry name" value="LD_TPASE"/>
    <property type="match status" value="1"/>
</dbReference>
<feature type="active site" description="Proton donor/acceptor" evidence="7">
    <location>
        <position position="281"/>
    </location>
</feature>
<dbReference type="Pfam" id="PF03734">
    <property type="entry name" value="YkuD"/>
    <property type="match status" value="1"/>
</dbReference>
<comment type="pathway">
    <text evidence="1 7">Cell wall biogenesis; peptidoglycan biosynthesis.</text>
</comment>
<keyword evidence="3" id="KW-0808">Transferase</keyword>
<evidence type="ECO:0000313" key="11">
    <source>
        <dbReference type="EMBL" id="AOH83163.1"/>
    </source>
</evidence>
<dbReference type="GO" id="GO:0009252">
    <property type="term" value="P:peptidoglycan biosynthetic process"/>
    <property type="evidence" value="ECO:0007669"/>
    <property type="project" value="UniProtKB-UniPathway"/>
</dbReference>
<dbReference type="SUPFAM" id="SSF141523">
    <property type="entry name" value="L,D-transpeptidase catalytic domain-like"/>
    <property type="match status" value="1"/>
</dbReference>
<dbReference type="Proteomes" id="UP000094256">
    <property type="component" value="Chromosome"/>
</dbReference>
<dbReference type="InterPro" id="IPR005490">
    <property type="entry name" value="LD_TPept_cat_dom"/>
</dbReference>
<keyword evidence="9" id="KW-0732">Signal</keyword>
<dbReference type="EMBL" id="CP014168">
    <property type="protein sequence ID" value="AOH83163.1"/>
    <property type="molecule type" value="Genomic_DNA"/>
</dbReference>